<evidence type="ECO:0000313" key="7">
    <source>
        <dbReference type="EMBL" id="SOB58866.1"/>
    </source>
</evidence>
<sequence>MGSLFSKSVSLRKGLQISDDEFIQLRDFIYEKTGIFVDIKRKYLFESRFSKRIEQLGLTSFADYVTYLKFDTNKNRELNKLFELVTTNETSFYRDVKQLEAFTKNVLKQKLDEQRKAGKLELNIWSAGCSSGEEPYTLAMLILETLRLETPKWRIKITAVDLSQAMIDKAKNGLYQEYAFKTTPDDIRQRYFSKEADGWRIKPAVSRLVTFQQMNLNDRIALKRIPRSHIVFCRNVIIYFDQDMKKRVVSAFYDNLLPNGFLMLGHSETLHKISQTFKPIYHPGTIAYQKEG</sequence>
<proteinExistence type="predicted"/>
<dbReference type="PIRSF" id="PIRSF000410">
    <property type="entry name" value="CheR"/>
    <property type="match status" value="1"/>
</dbReference>
<dbReference type="Pfam" id="PF01739">
    <property type="entry name" value="CheR"/>
    <property type="match status" value="1"/>
</dbReference>
<dbReference type="GO" id="GO:0008983">
    <property type="term" value="F:protein-glutamate O-methyltransferase activity"/>
    <property type="evidence" value="ECO:0007669"/>
    <property type="project" value="UniProtKB-EC"/>
</dbReference>
<dbReference type="RefSeq" id="WP_097011842.1">
    <property type="nucleotide sequence ID" value="NZ_LT907975.1"/>
</dbReference>
<gene>
    <name evidence="7" type="ORF">DPRO_1963</name>
</gene>
<reference evidence="8" key="1">
    <citation type="submission" date="2017-09" db="EMBL/GenBank/DDBJ databases">
        <authorList>
            <person name="Regsiter A."/>
            <person name="William W."/>
        </authorList>
    </citation>
    <scope>NUCLEOTIDE SEQUENCE [LARGE SCALE GENOMIC DNA]</scope>
    <source>
        <strain evidence="8">500-1</strain>
    </source>
</reference>
<name>A0A2C8FA07_9BACT</name>
<dbReference type="InterPro" id="IPR026024">
    <property type="entry name" value="Chemotaxis_MeTrfase_CheR"/>
</dbReference>
<dbReference type="Gene3D" id="3.40.50.150">
    <property type="entry name" value="Vaccinia Virus protein VP39"/>
    <property type="match status" value="1"/>
</dbReference>
<keyword evidence="8" id="KW-1185">Reference proteome</keyword>
<dbReference type="EMBL" id="LT907975">
    <property type="protein sequence ID" value="SOB58866.1"/>
    <property type="molecule type" value="Genomic_DNA"/>
</dbReference>
<dbReference type="InterPro" id="IPR000780">
    <property type="entry name" value="CheR_MeTrfase"/>
</dbReference>
<dbReference type="Pfam" id="PF03705">
    <property type="entry name" value="CheR_N"/>
    <property type="match status" value="1"/>
</dbReference>
<dbReference type="InterPro" id="IPR029063">
    <property type="entry name" value="SAM-dependent_MTases_sf"/>
</dbReference>
<dbReference type="InterPro" id="IPR022642">
    <property type="entry name" value="CheR_C"/>
</dbReference>
<dbReference type="Gene3D" id="1.10.155.10">
    <property type="entry name" value="Chemotaxis receptor methyltransferase CheR, N-terminal domain"/>
    <property type="match status" value="1"/>
</dbReference>
<dbReference type="PRINTS" id="PR00996">
    <property type="entry name" value="CHERMTFRASE"/>
</dbReference>
<dbReference type="SMART" id="SM00138">
    <property type="entry name" value="MeTrc"/>
    <property type="match status" value="1"/>
</dbReference>
<evidence type="ECO:0000256" key="5">
    <source>
        <dbReference type="ARBA" id="ARBA00022691"/>
    </source>
</evidence>
<accession>A0A2C8FA07</accession>
<dbReference type="InterPro" id="IPR050903">
    <property type="entry name" value="Bact_Chemotaxis_MeTrfase"/>
</dbReference>
<dbReference type="GO" id="GO:0032259">
    <property type="term" value="P:methylation"/>
    <property type="evidence" value="ECO:0007669"/>
    <property type="project" value="UniProtKB-KW"/>
</dbReference>
<dbReference type="InterPro" id="IPR022641">
    <property type="entry name" value="CheR_N"/>
</dbReference>
<dbReference type="AlphaFoldDB" id="A0A2C8FA07"/>
<dbReference type="PANTHER" id="PTHR24422:SF10">
    <property type="entry name" value="CHEMOTAXIS PROTEIN METHYLTRANSFERASE 2"/>
    <property type="match status" value="1"/>
</dbReference>
<evidence type="ECO:0000313" key="8">
    <source>
        <dbReference type="Proteomes" id="UP000219215"/>
    </source>
</evidence>
<organism evidence="7 8">
    <name type="scientific">Pseudodesulfovibrio profundus</name>
    <dbReference type="NCBI Taxonomy" id="57320"/>
    <lineage>
        <taxon>Bacteria</taxon>
        <taxon>Pseudomonadati</taxon>
        <taxon>Thermodesulfobacteriota</taxon>
        <taxon>Desulfovibrionia</taxon>
        <taxon>Desulfovibrionales</taxon>
        <taxon>Desulfovibrionaceae</taxon>
    </lineage>
</organism>
<keyword evidence="5" id="KW-0949">S-adenosyl-L-methionine</keyword>
<dbReference type="Proteomes" id="UP000219215">
    <property type="component" value="Chromosome DPRO"/>
</dbReference>
<keyword evidence="4 7" id="KW-0808">Transferase</keyword>
<dbReference type="InterPro" id="IPR036804">
    <property type="entry name" value="CheR_N_sf"/>
</dbReference>
<dbReference type="PANTHER" id="PTHR24422">
    <property type="entry name" value="CHEMOTAXIS PROTEIN METHYLTRANSFERASE"/>
    <property type="match status" value="1"/>
</dbReference>
<evidence type="ECO:0000259" key="6">
    <source>
        <dbReference type="PROSITE" id="PS50123"/>
    </source>
</evidence>
<protein>
    <recommendedName>
        <fullName evidence="2">protein-glutamate O-methyltransferase</fullName>
        <ecNumber evidence="2">2.1.1.80</ecNumber>
    </recommendedName>
</protein>
<dbReference type="SUPFAM" id="SSF53335">
    <property type="entry name" value="S-adenosyl-L-methionine-dependent methyltransferases"/>
    <property type="match status" value="1"/>
</dbReference>
<dbReference type="OrthoDB" id="9786165at2"/>
<evidence type="ECO:0000256" key="2">
    <source>
        <dbReference type="ARBA" id="ARBA00012534"/>
    </source>
</evidence>
<evidence type="ECO:0000256" key="3">
    <source>
        <dbReference type="ARBA" id="ARBA00022603"/>
    </source>
</evidence>
<dbReference type="PROSITE" id="PS50123">
    <property type="entry name" value="CHER"/>
    <property type="match status" value="1"/>
</dbReference>
<evidence type="ECO:0000256" key="1">
    <source>
        <dbReference type="ARBA" id="ARBA00001541"/>
    </source>
</evidence>
<dbReference type="KEGG" id="pprf:DPRO_1963"/>
<feature type="domain" description="CheR-type methyltransferase" evidence="6">
    <location>
        <begin position="10"/>
        <end position="292"/>
    </location>
</feature>
<dbReference type="SUPFAM" id="SSF47757">
    <property type="entry name" value="Chemotaxis receptor methyltransferase CheR, N-terminal domain"/>
    <property type="match status" value="1"/>
</dbReference>
<keyword evidence="3 7" id="KW-0489">Methyltransferase</keyword>
<evidence type="ECO:0000256" key="4">
    <source>
        <dbReference type="ARBA" id="ARBA00022679"/>
    </source>
</evidence>
<comment type="catalytic activity">
    <reaction evidence="1">
        <text>L-glutamyl-[protein] + S-adenosyl-L-methionine = [protein]-L-glutamate 5-O-methyl ester + S-adenosyl-L-homocysteine</text>
        <dbReference type="Rhea" id="RHEA:24452"/>
        <dbReference type="Rhea" id="RHEA-COMP:10208"/>
        <dbReference type="Rhea" id="RHEA-COMP:10311"/>
        <dbReference type="ChEBI" id="CHEBI:29973"/>
        <dbReference type="ChEBI" id="CHEBI:57856"/>
        <dbReference type="ChEBI" id="CHEBI:59789"/>
        <dbReference type="ChEBI" id="CHEBI:82795"/>
        <dbReference type="EC" id="2.1.1.80"/>
    </reaction>
</comment>
<dbReference type="EC" id="2.1.1.80" evidence="2"/>